<feature type="non-terminal residue" evidence="2">
    <location>
        <position position="1"/>
    </location>
</feature>
<evidence type="ECO:0000256" key="1">
    <source>
        <dbReference type="SAM" id="MobiDB-lite"/>
    </source>
</evidence>
<accession>A0ABP0NKJ8</accession>
<evidence type="ECO:0000313" key="2">
    <source>
        <dbReference type="EMBL" id="CAK9063983.1"/>
    </source>
</evidence>
<sequence length="55" mass="6036">QLHGGSLCTLGAGGCQELGDLGTGRPVGGRRRSRRETTGWERGGHRSRRWCQSRE</sequence>
<evidence type="ECO:0000313" key="3">
    <source>
        <dbReference type="Proteomes" id="UP001642484"/>
    </source>
</evidence>
<protein>
    <submittedName>
        <fullName evidence="2">Uncharacterized protein</fullName>
    </submittedName>
</protein>
<name>A0ABP0NKJ8_9DINO</name>
<feature type="compositionally biased region" description="Basic residues" evidence="1">
    <location>
        <begin position="45"/>
        <end position="55"/>
    </location>
</feature>
<dbReference type="Proteomes" id="UP001642484">
    <property type="component" value="Unassembled WGS sequence"/>
</dbReference>
<feature type="region of interest" description="Disordered" evidence="1">
    <location>
        <begin position="11"/>
        <end position="55"/>
    </location>
</feature>
<dbReference type="EMBL" id="CAXAMN010021840">
    <property type="protein sequence ID" value="CAK9063983.1"/>
    <property type="molecule type" value="Genomic_DNA"/>
</dbReference>
<organism evidence="2 3">
    <name type="scientific">Durusdinium trenchii</name>
    <dbReference type="NCBI Taxonomy" id="1381693"/>
    <lineage>
        <taxon>Eukaryota</taxon>
        <taxon>Sar</taxon>
        <taxon>Alveolata</taxon>
        <taxon>Dinophyceae</taxon>
        <taxon>Suessiales</taxon>
        <taxon>Symbiodiniaceae</taxon>
        <taxon>Durusdinium</taxon>
    </lineage>
</organism>
<keyword evidence="3" id="KW-1185">Reference proteome</keyword>
<comment type="caution">
    <text evidence="2">The sequence shown here is derived from an EMBL/GenBank/DDBJ whole genome shotgun (WGS) entry which is preliminary data.</text>
</comment>
<gene>
    <name evidence="2" type="ORF">CCMP2556_LOCUS31428</name>
</gene>
<reference evidence="2 3" key="1">
    <citation type="submission" date="2024-02" db="EMBL/GenBank/DDBJ databases">
        <authorList>
            <person name="Chen Y."/>
            <person name="Shah S."/>
            <person name="Dougan E. K."/>
            <person name="Thang M."/>
            <person name="Chan C."/>
        </authorList>
    </citation>
    <scope>NUCLEOTIDE SEQUENCE [LARGE SCALE GENOMIC DNA]</scope>
</reference>
<proteinExistence type="predicted"/>
<feature type="compositionally biased region" description="Gly residues" evidence="1">
    <location>
        <begin position="11"/>
        <end position="27"/>
    </location>
</feature>
<feature type="non-terminal residue" evidence="2">
    <location>
        <position position="55"/>
    </location>
</feature>
<feature type="compositionally biased region" description="Basic and acidic residues" evidence="1">
    <location>
        <begin position="35"/>
        <end position="44"/>
    </location>
</feature>